<comment type="caution">
    <text evidence="1">The sequence shown here is derived from an EMBL/GenBank/DDBJ whole genome shotgun (WGS) entry which is preliminary data.</text>
</comment>
<dbReference type="EMBL" id="VSSQ01028837">
    <property type="protein sequence ID" value="MPM78714.1"/>
    <property type="molecule type" value="Genomic_DNA"/>
</dbReference>
<protein>
    <submittedName>
        <fullName evidence="1">Uncharacterized protein</fullName>
    </submittedName>
</protein>
<reference evidence="1" key="1">
    <citation type="submission" date="2019-08" db="EMBL/GenBank/DDBJ databases">
        <authorList>
            <person name="Kucharzyk K."/>
            <person name="Murdoch R.W."/>
            <person name="Higgins S."/>
            <person name="Loffler F."/>
        </authorList>
    </citation>
    <scope>NUCLEOTIDE SEQUENCE</scope>
</reference>
<accession>A0A645CPB1</accession>
<proteinExistence type="predicted"/>
<sequence length="130" mass="14796">MSCIKSKILFLKQGGRYRNTADKFDYRFIDRKPGIWVNYFIAGIHKGMNCVVNNRFSPRRDNYFIWRNRNPARFTNIMGNSLPQRQDAGRGAIMSVVLLNGFNASRLNILRGVKIGLTNGKTQNVAAIGL</sequence>
<dbReference type="AlphaFoldDB" id="A0A645CPB1"/>
<gene>
    <name evidence="1" type="ORF">SDC9_125725</name>
</gene>
<organism evidence="1">
    <name type="scientific">bioreactor metagenome</name>
    <dbReference type="NCBI Taxonomy" id="1076179"/>
    <lineage>
        <taxon>unclassified sequences</taxon>
        <taxon>metagenomes</taxon>
        <taxon>ecological metagenomes</taxon>
    </lineage>
</organism>
<evidence type="ECO:0000313" key="1">
    <source>
        <dbReference type="EMBL" id="MPM78714.1"/>
    </source>
</evidence>
<name>A0A645CPB1_9ZZZZ</name>